<dbReference type="EMBL" id="VYXP01000001">
    <property type="protein sequence ID" value="KAA9134029.1"/>
    <property type="molecule type" value="Genomic_DNA"/>
</dbReference>
<dbReference type="Gene3D" id="1.20.1530.20">
    <property type="match status" value="1"/>
</dbReference>
<dbReference type="InterPro" id="IPR038770">
    <property type="entry name" value="Na+/solute_symporter_sf"/>
</dbReference>
<evidence type="ECO:0000256" key="9">
    <source>
        <dbReference type="SAM" id="Phobius"/>
    </source>
</evidence>
<evidence type="ECO:0000313" key="12">
    <source>
        <dbReference type="Proteomes" id="UP000325372"/>
    </source>
</evidence>
<evidence type="ECO:0000256" key="3">
    <source>
        <dbReference type="ARBA" id="ARBA00022449"/>
    </source>
</evidence>
<evidence type="ECO:0000313" key="11">
    <source>
        <dbReference type="EMBL" id="KAA9134029.1"/>
    </source>
</evidence>
<name>A0A5N0TL41_9GAMM</name>
<proteinExistence type="predicted"/>
<dbReference type="Pfam" id="PF00999">
    <property type="entry name" value="Na_H_Exchanger"/>
    <property type="match status" value="1"/>
</dbReference>
<keyword evidence="2" id="KW-0813">Transport</keyword>
<comment type="caution">
    <text evidence="11">The sequence shown here is derived from an EMBL/GenBank/DDBJ whole genome shotgun (WGS) entry which is preliminary data.</text>
</comment>
<dbReference type="GO" id="GO:0015297">
    <property type="term" value="F:antiporter activity"/>
    <property type="evidence" value="ECO:0007669"/>
    <property type="project" value="UniProtKB-KW"/>
</dbReference>
<evidence type="ECO:0000256" key="4">
    <source>
        <dbReference type="ARBA" id="ARBA00022475"/>
    </source>
</evidence>
<keyword evidence="8 9" id="KW-0472">Membrane</keyword>
<feature type="transmembrane region" description="Helical" evidence="9">
    <location>
        <begin position="369"/>
        <end position="390"/>
    </location>
</feature>
<dbReference type="PANTHER" id="PTHR32507:SF8">
    <property type="entry name" value="CNH1P"/>
    <property type="match status" value="1"/>
</dbReference>
<dbReference type="PANTHER" id="PTHR32507">
    <property type="entry name" value="NA(+)/H(+) ANTIPORTER 1"/>
    <property type="match status" value="1"/>
</dbReference>
<feature type="transmembrane region" description="Helical" evidence="9">
    <location>
        <begin position="306"/>
        <end position="326"/>
    </location>
</feature>
<organism evidence="11 12">
    <name type="scientific">Marinihelvus fidelis</name>
    <dbReference type="NCBI Taxonomy" id="2613842"/>
    <lineage>
        <taxon>Bacteria</taxon>
        <taxon>Pseudomonadati</taxon>
        <taxon>Pseudomonadota</taxon>
        <taxon>Gammaproteobacteria</taxon>
        <taxon>Chromatiales</taxon>
        <taxon>Wenzhouxiangellaceae</taxon>
        <taxon>Marinihelvus</taxon>
    </lineage>
</organism>
<sequence length="400" mass="42293">MELHEQLAVIALFVFAYSLVAKRVEQSWVSGPMVFVTAGFLMGPAALGWFSGEESRHTLRFLADLTLALFLFNDSANANLRTLKRYYGLPARMLLIGLPGAVLLGFLAAFVMFDALSLYEAAALGAMLAATDAALGKAVVTNPAVPSRLREGLNVESGLNDGLCVPILLLFVGLEVGSEAHAGGGAVLHLLAEELGIGTLVGVSLAAVGVWLFRTCWDRGWMSSVWGQITSAALAIGCFSVAQSLGGSGYIAAFVGGMLFGHLAGEETHEVLHSSEGMAETLALLTWMLFGMAVVWQVIGQVTWEVFVYALLSLTVVRMLPVWLSLAGTGESNANKLFLGWFGPRGLASIVFAVMVLDAGLPGAELMNLVVLCTVFLSLVAHGMTANPLARRISASRQGS</sequence>
<evidence type="ECO:0000256" key="5">
    <source>
        <dbReference type="ARBA" id="ARBA00022692"/>
    </source>
</evidence>
<keyword evidence="12" id="KW-1185">Reference proteome</keyword>
<evidence type="ECO:0000256" key="6">
    <source>
        <dbReference type="ARBA" id="ARBA00022989"/>
    </source>
</evidence>
<dbReference type="Proteomes" id="UP000325372">
    <property type="component" value="Unassembled WGS sequence"/>
</dbReference>
<keyword evidence="3" id="KW-0050">Antiport</keyword>
<reference evidence="11 12" key="1">
    <citation type="submission" date="2019-09" db="EMBL/GenBank/DDBJ databases">
        <title>Wenzhouxiangella sp. Genome sequencing and assembly.</title>
        <authorList>
            <person name="Zhang R."/>
        </authorList>
    </citation>
    <scope>NUCLEOTIDE SEQUENCE [LARGE SCALE GENOMIC DNA]</scope>
    <source>
        <strain evidence="11 12">W260</strain>
    </source>
</reference>
<gene>
    <name evidence="11" type="ORF">F3N42_00315</name>
</gene>
<dbReference type="InterPro" id="IPR006153">
    <property type="entry name" value="Cation/H_exchanger_TM"/>
</dbReference>
<comment type="subcellular location">
    <subcellularLocation>
        <location evidence="1">Cell membrane</location>
        <topology evidence="1">Multi-pass membrane protein</topology>
    </subcellularLocation>
</comment>
<feature type="transmembrane region" description="Helical" evidence="9">
    <location>
        <begin position="94"/>
        <end position="113"/>
    </location>
</feature>
<keyword evidence="4" id="KW-1003">Cell membrane</keyword>
<feature type="domain" description="Cation/H+ exchanger transmembrane" evidence="10">
    <location>
        <begin position="12"/>
        <end position="391"/>
    </location>
</feature>
<feature type="transmembrane region" description="Helical" evidence="9">
    <location>
        <begin position="33"/>
        <end position="51"/>
    </location>
</feature>
<evidence type="ECO:0000256" key="7">
    <source>
        <dbReference type="ARBA" id="ARBA00023065"/>
    </source>
</evidence>
<dbReference type="RefSeq" id="WP_150862379.1">
    <property type="nucleotide sequence ID" value="NZ_VYXP01000001.1"/>
</dbReference>
<feature type="transmembrane region" description="Helical" evidence="9">
    <location>
        <begin position="195"/>
        <end position="213"/>
    </location>
</feature>
<evidence type="ECO:0000256" key="1">
    <source>
        <dbReference type="ARBA" id="ARBA00004651"/>
    </source>
</evidence>
<protein>
    <submittedName>
        <fullName evidence="11">Sodium:proton antiporter</fullName>
    </submittedName>
</protein>
<dbReference type="GO" id="GO:1902600">
    <property type="term" value="P:proton transmembrane transport"/>
    <property type="evidence" value="ECO:0007669"/>
    <property type="project" value="InterPro"/>
</dbReference>
<feature type="transmembrane region" description="Helical" evidence="9">
    <location>
        <begin position="338"/>
        <end position="357"/>
    </location>
</feature>
<keyword evidence="7" id="KW-0406">Ion transport</keyword>
<evidence type="ECO:0000256" key="2">
    <source>
        <dbReference type="ARBA" id="ARBA00022448"/>
    </source>
</evidence>
<evidence type="ECO:0000259" key="10">
    <source>
        <dbReference type="Pfam" id="PF00999"/>
    </source>
</evidence>
<accession>A0A5N0TL41</accession>
<dbReference type="AlphaFoldDB" id="A0A5N0TL41"/>
<dbReference type="GO" id="GO:0005886">
    <property type="term" value="C:plasma membrane"/>
    <property type="evidence" value="ECO:0007669"/>
    <property type="project" value="UniProtKB-SubCell"/>
</dbReference>
<feature type="transmembrane region" description="Helical" evidence="9">
    <location>
        <begin position="277"/>
        <end position="300"/>
    </location>
</feature>
<feature type="transmembrane region" description="Helical" evidence="9">
    <location>
        <begin position="6"/>
        <end position="21"/>
    </location>
</feature>
<evidence type="ECO:0000256" key="8">
    <source>
        <dbReference type="ARBA" id="ARBA00023136"/>
    </source>
</evidence>
<keyword evidence="5 9" id="KW-0812">Transmembrane</keyword>
<keyword evidence="6 9" id="KW-1133">Transmembrane helix</keyword>